<keyword evidence="4" id="KW-0443">Lipid metabolism</keyword>
<dbReference type="EMBL" id="JAAXKZ010000028">
    <property type="protein sequence ID" value="NMH91956.1"/>
    <property type="molecule type" value="Genomic_DNA"/>
</dbReference>
<dbReference type="InterPro" id="IPR000873">
    <property type="entry name" value="AMP-dep_synth/lig_dom"/>
</dbReference>
<feature type="domain" description="AMP-dependent synthetase/ligase" evidence="5">
    <location>
        <begin position="15"/>
        <end position="390"/>
    </location>
</feature>
<keyword evidence="2 7" id="KW-0436">Ligase</keyword>
<dbReference type="GO" id="GO:0016874">
    <property type="term" value="F:ligase activity"/>
    <property type="evidence" value="ECO:0007669"/>
    <property type="project" value="UniProtKB-KW"/>
</dbReference>
<name>A0A848DHB5_9PSEU</name>
<organism evidence="7 8">
    <name type="scientific">Pseudonocardia bannensis</name>
    <dbReference type="NCBI Taxonomy" id="630973"/>
    <lineage>
        <taxon>Bacteria</taxon>
        <taxon>Bacillati</taxon>
        <taxon>Actinomycetota</taxon>
        <taxon>Actinomycetes</taxon>
        <taxon>Pseudonocardiales</taxon>
        <taxon>Pseudonocardiaceae</taxon>
        <taxon>Pseudonocardia</taxon>
    </lineage>
</organism>
<dbReference type="FunFam" id="3.30.300.30:FF:000008">
    <property type="entry name" value="2,3-dihydroxybenzoate-AMP ligase"/>
    <property type="match status" value="1"/>
</dbReference>
<dbReference type="RefSeq" id="WP_169412533.1">
    <property type="nucleotide sequence ID" value="NZ_JAAXKZ010000028.1"/>
</dbReference>
<dbReference type="PROSITE" id="PS00455">
    <property type="entry name" value="AMP_BINDING"/>
    <property type="match status" value="1"/>
</dbReference>
<dbReference type="Gene3D" id="3.40.50.12780">
    <property type="entry name" value="N-terminal domain of ligase-like"/>
    <property type="match status" value="1"/>
</dbReference>
<dbReference type="InterPro" id="IPR045851">
    <property type="entry name" value="AMP-bd_C_sf"/>
</dbReference>
<protein>
    <submittedName>
        <fullName evidence="7">Long-chain-fatty-acid--CoA ligase</fullName>
    </submittedName>
</protein>
<evidence type="ECO:0000259" key="6">
    <source>
        <dbReference type="Pfam" id="PF13193"/>
    </source>
</evidence>
<accession>A0A848DHB5</accession>
<gene>
    <name evidence="7" type="ORF">HF519_10300</name>
</gene>
<dbReference type="NCBIfam" id="NF006020">
    <property type="entry name" value="PRK08162.1"/>
    <property type="match status" value="1"/>
</dbReference>
<keyword evidence="8" id="KW-1185">Reference proteome</keyword>
<evidence type="ECO:0000256" key="2">
    <source>
        <dbReference type="ARBA" id="ARBA00022598"/>
    </source>
</evidence>
<dbReference type="Proteomes" id="UP000586918">
    <property type="component" value="Unassembled WGS sequence"/>
</dbReference>
<evidence type="ECO:0000313" key="7">
    <source>
        <dbReference type="EMBL" id="NMH91956.1"/>
    </source>
</evidence>
<evidence type="ECO:0000259" key="5">
    <source>
        <dbReference type="Pfam" id="PF00501"/>
    </source>
</evidence>
<evidence type="ECO:0000313" key="8">
    <source>
        <dbReference type="Proteomes" id="UP000586918"/>
    </source>
</evidence>
<comment type="caution">
    <text evidence="7">The sequence shown here is derived from an EMBL/GenBank/DDBJ whole genome shotgun (WGS) entry which is preliminary data.</text>
</comment>
<proteinExistence type="inferred from homology"/>
<feature type="domain" description="AMP-binding enzyme C-terminal" evidence="6">
    <location>
        <begin position="440"/>
        <end position="515"/>
    </location>
</feature>
<dbReference type="InterPro" id="IPR020845">
    <property type="entry name" value="AMP-binding_CS"/>
</dbReference>
<dbReference type="GO" id="GO:0006631">
    <property type="term" value="P:fatty acid metabolic process"/>
    <property type="evidence" value="ECO:0007669"/>
    <property type="project" value="UniProtKB-KW"/>
</dbReference>
<dbReference type="InterPro" id="IPR042099">
    <property type="entry name" value="ANL_N_sf"/>
</dbReference>
<keyword evidence="3" id="KW-0276">Fatty acid metabolism</keyword>
<dbReference type="AlphaFoldDB" id="A0A848DHB5"/>
<dbReference type="Gene3D" id="3.30.300.30">
    <property type="match status" value="1"/>
</dbReference>
<dbReference type="Pfam" id="PF13193">
    <property type="entry name" value="AMP-binding_C"/>
    <property type="match status" value="1"/>
</dbReference>
<dbReference type="Pfam" id="PF00501">
    <property type="entry name" value="AMP-binding"/>
    <property type="match status" value="1"/>
</dbReference>
<dbReference type="PANTHER" id="PTHR43859:SF4">
    <property type="entry name" value="BUTANOATE--COA LIGASE AAE1-RELATED"/>
    <property type="match status" value="1"/>
</dbReference>
<sequence>MTTVWNTPLTPLAFLRRSAEVYPDKPAIVYGDRRHSYAEFAGEATRVAHALKGSGIGPGDRVAYLLPNVPEMLVAHFAVPLAGAVLVAINTRLSTEEVRYILDHAGCKLLVVDAALYPVVAPVAGDLQTVEEIITVIDPASPGDGIGSGTTYDDLLARGADDPLPWEVEDENATISINYTSGTTGKPKGVQYSHRGAYLNSFGEIVHSAHTPDTVYLWTLPMFHCNGWCTPWGVTAIGGTHVCLREVRGDVIWKLINEHRVTHLNGAPTVVTTILRAPEATTLDYQLVITTAGAPPSPTTILQMEQMGFRIVHVYGLTETYGPYSVNQYQRAWDSLEPEERAKMQARQGVGMVCAEWLRVVDQNMNDVPADGTTMGEIVMRGNNVMMGYYKDPEGTEKAFAGGWFHSGDLGVMHPDGYVELRDRAKDVVVSGGENISTVEVEQAIVSHPAVLEVAVIGVPDEKWGERPKGFVVLAPGGSATEDELIEHVKSKIARYKAPKAVEIVDELPKTSTGKVQKFELREKEWTGEGSRIRG</sequence>
<evidence type="ECO:0000256" key="3">
    <source>
        <dbReference type="ARBA" id="ARBA00022832"/>
    </source>
</evidence>
<dbReference type="SUPFAM" id="SSF56801">
    <property type="entry name" value="Acetyl-CoA synthetase-like"/>
    <property type="match status" value="1"/>
</dbReference>
<comment type="similarity">
    <text evidence="1">Belongs to the ATP-dependent AMP-binding enzyme family.</text>
</comment>
<dbReference type="CDD" id="cd12118">
    <property type="entry name" value="ttLC_FACS_AEE21_like"/>
    <property type="match status" value="1"/>
</dbReference>
<dbReference type="NCBIfam" id="NF004837">
    <property type="entry name" value="PRK06187.1"/>
    <property type="match status" value="1"/>
</dbReference>
<evidence type="ECO:0000256" key="4">
    <source>
        <dbReference type="ARBA" id="ARBA00023098"/>
    </source>
</evidence>
<dbReference type="InterPro" id="IPR025110">
    <property type="entry name" value="AMP-bd_C"/>
</dbReference>
<reference evidence="7 8" key="1">
    <citation type="submission" date="2020-04" db="EMBL/GenBank/DDBJ databases">
        <authorList>
            <person name="Klaysubun C."/>
            <person name="Duangmal K."/>
            <person name="Lipun K."/>
        </authorList>
    </citation>
    <scope>NUCLEOTIDE SEQUENCE [LARGE SCALE GENOMIC DNA]</scope>
    <source>
        <strain evidence="7 8">DSM 45300</strain>
    </source>
</reference>
<dbReference type="PANTHER" id="PTHR43859">
    <property type="entry name" value="ACYL-ACTIVATING ENZYME"/>
    <property type="match status" value="1"/>
</dbReference>
<evidence type="ECO:0000256" key="1">
    <source>
        <dbReference type="ARBA" id="ARBA00006432"/>
    </source>
</evidence>